<feature type="region of interest" description="Disordered" evidence="4">
    <location>
        <begin position="115"/>
        <end position="141"/>
    </location>
</feature>
<feature type="binding site" evidence="3">
    <location>
        <position position="321"/>
    </location>
    <ligand>
        <name>Zn(2+)</name>
        <dbReference type="ChEBI" id="CHEBI:29105"/>
    </ligand>
</feature>
<gene>
    <name evidence="6" type="ORF">Cvel_5588</name>
</gene>
<dbReference type="EMBL" id="CDMZ01001809">
    <property type="protein sequence ID" value="CEM37842.1"/>
    <property type="molecule type" value="Genomic_DNA"/>
</dbReference>
<protein>
    <recommendedName>
        <fullName evidence="5">Deacetylase sirtuin-type domain-containing protein</fullName>
    </recommendedName>
</protein>
<dbReference type="PANTHER" id="PTHR48252">
    <property type="entry name" value="HISTONE DEACETYLASE 2-RELATED"/>
    <property type="match status" value="1"/>
</dbReference>
<dbReference type="GO" id="GO:0046872">
    <property type="term" value="F:metal ion binding"/>
    <property type="evidence" value="ECO:0007669"/>
    <property type="project" value="UniProtKB-KW"/>
</dbReference>
<feature type="binding site" evidence="3">
    <location>
        <position position="206"/>
    </location>
    <ligand>
        <name>Zn(2+)</name>
        <dbReference type="ChEBI" id="CHEBI:29105"/>
    </ligand>
</feature>
<feature type="active site" description="Proton acceptor" evidence="3">
    <location>
        <position position="183"/>
    </location>
</feature>
<dbReference type="SUPFAM" id="SSF52467">
    <property type="entry name" value="DHS-like NAD/FAD-binding domain"/>
    <property type="match status" value="2"/>
</dbReference>
<dbReference type="InterPro" id="IPR029035">
    <property type="entry name" value="DHS-like_NAD/FAD-binding_dom"/>
</dbReference>
<evidence type="ECO:0000259" key="5">
    <source>
        <dbReference type="PROSITE" id="PS50305"/>
    </source>
</evidence>
<dbReference type="Gene3D" id="3.40.50.1220">
    <property type="entry name" value="TPP-binding domain"/>
    <property type="match status" value="2"/>
</dbReference>
<reference evidence="6" key="1">
    <citation type="submission" date="2014-11" db="EMBL/GenBank/DDBJ databases">
        <authorList>
            <person name="Otto D Thomas"/>
            <person name="Naeem Raeece"/>
        </authorList>
    </citation>
    <scope>NUCLEOTIDE SEQUENCE</scope>
</reference>
<dbReference type="PANTHER" id="PTHR48252:SF77">
    <property type="entry name" value="HISTONE DEACETYLASE DOMAIN-CONTAINING PROTEIN"/>
    <property type="match status" value="1"/>
</dbReference>
<keyword evidence="3" id="KW-0862">Zinc</keyword>
<dbReference type="PROSITE" id="PS50305">
    <property type="entry name" value="SIRTUIN"/>
    <property type="match status" value="1"/>
</dbReference>
<evidence type="ECO:0000256" key="4">
    <source>
        <dbReference type="SAM" id="MobiDB-lite"/>
    </source>
</evidence>
<evidence type="ECO:0000256" key="2">
    <source>
        <dbReference type="ARBA" id="ARBA00023027"/>
    </source>
</evidence>
<dbReference type="InterPro" id="IPR026591">
    <property type="entry name" value="Sirtuin_cat_small_dom_sf"/>
</dbReference>
<evidence type="ECO:0000313" key="6">
    <source>
        <dbReference type="EMBL" id="CEM37842.1"/>
    </source>
</evidence>
<dbReference type="VEuPathDB" id="CryptoDB:Cvel_5588"/>
<feature type="region of interest" description="Disordered" evidence="4">
    <location>
        <begin position="270"/>
        <end position="296"/>
    </location>
</feature>
<organism evidence="6">
    <name type="scientific">Chromera velia CCMP2878</name>
    <dbReference type="NCBI Taxonomy" id="1169474"/>
    <lineage>
        <taxon>Eukaryota</taxon>
        <taxon>Sar</taxon>
        <taxon>Alveolata</taxon>
        <taxon>Colpodellida</taxon>
        <taxon>Chromeraceae</taxon>
        <taxon>Chromera</taxon>
    </lineage>
</organism>
<dbReference type="GO" id="GO:0016740">
    <property type="term" value="F:transferase activity"/>
    <property type="evidence" value="ECO:0007669"/>
    <property type="project" value="UniProtKB-KW"/>
</dbReference>
<evidence type="ECO:0000256" key="3">
    <source>
        <dbReference type="PROSITE-ProRule" id="PRU00236"/>
    </source>
</evidence>
<dbReference type="Gene3D" id="3.30.1600.10">
    <property type="entry name" value="SIR2/SIRT2 'Small Domain"/>
    <property type="match status" value="1"/>
</dbReference>
<evidence type="ECO:0000256" key="1">
    <source>
        <dbReference type="ARBA" id="ARBA00022679"/>
    </source>
</evidence>
<sequence length="563" mass="62513">MEASKDTTLDDQARLVATKIWSCDFLLIAAGAGFSADSGLPVYADITKDTKYAQSEVNYGDLASADAFVQDPNLCAGFWGSWHQRYKETPPHEGYRILERWCRSLPRLQNRLSPTGPTCTSLRRRPPPSGVFPPPPLRSTPPSEIALAGGEERGWRRWYVYTSNVDGAFRKFPLMSSQLCEIHGCVEEWCCSAFMGRLPSETESACISEEDAGDMPWPPPSDVRGTEVWREWNLKGPQSPDQMARCSRLLERPPASSAWAFKPDPHTLLLSSPAGKKGPSALPSPSSDDGNCRVGESSQAGIIPATAVWGDGTVLPFCDCCALPLRPHVLLFNDTDPVVSARVKAECDVYQEWEEAVESELCNDDRGDFSRLVILELGCGVRVPSVRRECENVLVDASRRLLKTFEKRTKKGKEGGKAQEEGEGVWREGVAMIRVNPDFPDFDDLTEDLKAEIDSSKVSTGGKFEPERICGDSVGEQSDVFGSQMISVHAKALDFLEAVDSHIWLGDGRTINEEVYLNHEENNAFIVQGDSQRQPRTRKTRSAVTAYLFMLVRMTNRPERSLR</sequence>
<feature type="binding site" evidence="3">
    <location>
        <position position="318"/>
    </location>
    <ligand>
        <name>Zn(2+)</name>
        <dbReference type="ChEBI" id="CHEBI:29105"/>
    </ligand>
</feature>
<dbReference type="AlphaFoldDB" id="A0A0G4H329"/>
<accession>A0A0G4H329</accession>
<feature type="compositionally biased region" description="Pro residues" evidence="4">
    <location>
        <begin position="127"/>
        <end position="139"/>
    </location>
</feature>
<keyword evidence="1" id="KW-0808">Transferase</keyword>
<dbReference type="InterPro" id="IPR026590">
    <property type="entry name" value="Ssirtuin_cat_dom"/>
</dbReference>
<feature type="domain" description="Deacetylase sirtuin-type" evidence="5">
    <location>
        <begin position="6"/>
        <end position="452"/>
    </location>
</feature>
<name>A0A0G4H329_9ALVE</name>
<keyword evidence="3" id="KW-0479">Metal-binding</keyword>
<keyword evidence="2" id="KW-0520">NAD</keyword>
<proteinExistence type="predicted"/>
<feature type="binding site" evidence="3">
    <location>
        <position position="191"/>
    </location>
    <ligand>
        <name>Zn(2+)</name>
        <dbReference type="ChEBI" id="CHEBI:29105"/>
    </ligand>
</feature>